<keyword evidence="3" id="KW-1185">Reference proteome</keyword>
<protein>
    <submittedName>
        <fullName evidence="2">Selenocysteine lyase/Cysteine desulfurase</fullName>
    </submittedName>
</protein>
<accession>A0A1T5CQR5</accession>
<dbReference type="RefSeq" id="WP_079590121.1">
    <property type="nucleotide sequence ID" value="NZ_FUYN01000005.1"/>
</dbReference>
<dbReference type="InterPro" id="IPR015424">
    <property type="entry name" value="PyrdxlP-dep_Trfase"/>
</dbReference>
<gene>
    <name evidence="2" type="ORF">SAMN02745120_2341</name>
</gene>
<keyword evidence="2" id="KW-0456">Lyase</keyword>
<evidence type="ECO:0000313" key="3">
    <source>
        <dbReference type="Proteomes" id="UP000243406"/>
    </source>
</evidence>
<dbReference type="InterPro" id="IPR000192">
    <property type="entry name" value="Aminotrans_V_dom"/>
</dbReference>
<evidence type="ECO:0000313" key="2">
    <source>
        <dbReference type="EMBL" id="SKB61764.1"/>
    </source>
</evidence>
<feature type="domain" description="Aminotransferase class V" evidence="1">
    <location>
        <begin position="60"/>
        <end position="372"/>
    </location>
</feature>
<sequence>MDKFEEVRNLYPGLKNQVYLDTPTSGLLSSNSYEAMKCKLDKSHFEGLSLNEYWNEWNHSDHVRKKVAEMINASDEEIFFGKDASDMINAFVANIDFPSGSNVIIPDISFPSTRNAWLNRECDGLKVRFVPNKARIVTTDEILSYIDEKTFAISICAVEPSTGYAYDLDLLSKVCSEKNIFLVIDTTQGLGLMCYDMEKTRIDVMISSTYKWMNNVFGLGIGYIRKELLQNLKPRHVGWTGIRDRKKDFSNLELTISETASRFETGGLNWIGLAGVEESIKTYLNLGKEDIQKYAMDMVQYLYDEMAEVKHFKITPWLPKENRSGIVYLEISDKVSITGEEFAQRGIRVHVSGNKVRIGLHFYNSFEDVKKLITILKNYN</sequence>
<dbReference type="Gene3D" id="3.40.640.10">
    <property type="entry name" value="Type I PLP-dependent aspartate aminotransferase-like (Major domain)"/>
    <property type="match status" value="1"/>
</dbReference>
<dbReference type="Proteomes" id="UP000243406">
    <property type="component" value="Unassembled WGS sequence"/>
</dbReference>
<name>A0A1T5CQR5_9FIRM</name>
<organism evidence="2 3">
    <name type="scientific">Acetoanaerobium noterae</name>
    <dbReference type="NCBI Taxonomy" id="745369"/>
    <lineage>
        <taxon>Bacteria</taxon>
        <taxon>Bacillati</taxon>
        <taxon>Bacillota</taxon>
        <taxon>Clostridia</taxon>
        <taxon>Peptostreptococcales</taxon>
        <taxon>Filifactoraceae</taxon>
        <taxon>Acetoanaerobium</taxon>
    </lineage>
</organism>
<dbReference type="SUPFAM" id="SSF53383">
    <property type="entry name" value="PLP-dependent transferases"/>
    <property type="match status" value="1"/>
</dbReference>
<dbReference type="GO" id="GO:0016829">
    <property type="term" value="F:lyase activity"/>
    <property type="evidence" value="ECO:0007669"/>
    <property type="project" value="UniProtKB-KW"/>
</dbReference>
<proteinExistence type="predicted"/>
<evidence type="ECO:0000259" key="1">
    <source>
        <dbReference type="Pfam" id="PF00266"/>
    </source>
</evidence>
<dbReference type="PANTHER" id="PTHR43586">
    <property type="entry name" value="CYSTEINE DESULFURASE"/>
    <property type="match status" value="1"/>
</dbReference>
<dbReference type="EMBL" id="FUYN01000005">
    <property type="protein sequence ID" value="SKB61764.1"/>
    <property type="molecule type" value="Genomic_DNA"/>
</dbReference>
<dbReference type="InterPro" id="IPR015422">
    <property type="entry name" value="PyrdxlP-dep_Trfase_small"/>
</dbReference>
<reference evidence="3" key="1">
    <citation type="submission" date="2017-02" db="EMBL/GenBank/DDBJ databases">
        <authorList>
            <person name="Varghese N."/>
            <person name="Submissions S."/>
        </authorList>
    </citation>
    <scope>NUCLEOTIDE SEQUENCE [LARGE SCALE GENOMIC DNA]</scope>
    <source>
        <strain evidence="3">ATCC 35199</strain>
    </source>
</reference>
<dbReference type="InterPro" id="IPR015421">
    <property type="entry name" value="PyrdxlP-dep_Trfase_major"/>
</dbReference>
<dbReference type="AlphaFoldDB" id="A0A1T5CQR5"/>
<dbReference type="OrthoDB" id="9804366at2"/>
<dbReference type="Gene3D" id="3.90.1150.10">
    <property type="entry name" value="Aspartate Aminotransferase, domain 1"/>
    <property type="match status" value="1"/>
</dbReference>
<dbReference type="PANTHER" id="PTHR43586:SF15">
    <property type="entry name" value="BLR3095 PROTEIN"/>
    <property type="match status" value="1"/>
</dbReference>
<dbReference type="Pfam" id="PF00266">
    <property type="entry name" value="Aminotran_5"/>
    <property type="match status" value="1"/>
</dbReference>